<protein>
    <submittedName>
        <fullName evidence="2">Uncharacterized protein</fullName>
    </submittedName>
</protein>
<dbReference type="Proteomes" id="UP001279734">
    <property type="component" value="Unassembled WGS sequence"/>
</dbReference>
<comment type="caution">
    <text evidence="2">The sequence shown here is derived from an EMBL/GenBank/DDBJ whole genome shotgun (WGS) entry which is preliminary data.</text>
</comment>
<evidence type="ECO:0000313" key="2">
    <source>
        <dbReference type="EMBL" id="GMH32058.1"/>
    </source>
</evidence>
<evidence type="ECO:0000313" key="3">
    <source>
        <dbReference type="Proteomes" id="UP001279734"/>
    </source>
</evidence>
<dbReference type="AlphaFoldDB" id="A0AAD3TLH2"/>
<keyword evidence="3" id="KW-1185">Reference proteome</keyword>
<feature type="region of interest" description="Disordered" evidence="1">
    <location>
        <begin position="1"/>
        <end position="40"/>
    </location>
</feature>
<gene>
    <name evidence="2" type="ORF">Nepgr_033902</name>
</gene>
<feature type="region of interest" description="Disordered" evidence="1">
    <location>
        <begin position="71"/>
        <end position="98"/>
    </location>
</feature>
<organism evidence="2 3">
    <name type="scientific">Nepenthes gracilis</name>
    <name type="common">Slender pitcher plant</name>
    <dbReference type="NCBI Taxonomy" id="150966"/>
    <lineage>
        <taxon>Eukaryota</taxon>
        <taxon>Viridiplantae</taxon>
        <taxon>Streptophyta</taxon>
        <taxon>Embryophyta</taxon>
        <taxon>Tracheophyta</taxon>
        <taxon>Spermatophyta</taxon>
        <taxon>Magnoliopsida</taxon>
        <taxon>eudicotyledons</taxon>
        <taxon>Gunneridae</taxon>
        <taxon>Pentapetalae</taxon>
        <taxon>Caryophyllales</taxon>
        <taxon>Nepenthaceae</taxon>
        <taxon>Nepenthes</taxon>
    </lineage>
</organism>
<sequence>MPSPDSGGQQSNFIEAKKMASRPGDGDSGAFYNGGKGWMAGEVKGSERRAGWEESWNGGGPWGREGLITYLEEQSMPAPSERRRPKPPARERRSKFEI</sequence>
<accession>A0AAD3TLH2</accession>
<dbReference type="EMBL" id="BSYO01000054">
    <property type="protein sequence ID" value="GMH32058.1"/>
    <property type="molecule type" value="Genomic_DNA"/>
</dbReference>
<feature type="compositionally biased region" description="Polar residues" evidence="1">
    <location>
        <begin position="1"/>
        <end position="13"/>
    </location>
</feature>
<proteinExistence type="predicted"/>
<evidence type="ECO:0000256" key="1">
    <source>
        <dbReference type="SAM" id="MobiDB-lite"/>
    </source>
</evidence>
<reference evidence="2" key="1">
    <citation type="submission" date="2023-05" db="EMBL/GenBank/DDBJ databases">
        <title>Nepenthes gracilis genome sequencing.</title>
        <authorList>
            <person name="Fukushima K."/>
        </authorList>
    </citation>
    <scope>NUCLEOTIDE SEQUENCE</scope>
    <source>
        <strain evidence="2">SING2019-196</strain>
    </source>
</reference>
<feature type="compositionally biased region" description="Basic and acidic residues" evidence="1">
    <location>
        <begin position="88"/>
        <end position="98"/>
    </location>
</feature>
<name>A0AAD3TLH2_NEPGR</name>